<dbReference type="GO" id="GO:0032259">
    <property type="term" value="P:methylation"/>
    <property type="evidence" value="ECO:0007669"/>
    <property type="project" value="UniProtKB-KW"/>
</dbReference>
<keyword evidence="2" id="KW-0489">Methyltransferase</keyword>
<dbReference type="InterPro" id="IPR029028">
    <property type="entry name" value="Alpha/beta_knot_MTases"/>
</dbReference>
<dbReference type="InterPro" id="IPR029026">
    <property type="entry name" value="tRNA_m1G_MTases_N"/>
</dbReference>
<accession>C1DWG9</accession>
<sequence>MHNDHVYISVVHYPALNKEKKWVCTSFTTLDFHDIARPARTYELAGYYIVQPLEAQQFVIKEQIKYWTEGFGASFNPKRSMAGSLVKVVSSITEMLEKIKEEKGKYPKLIATSAKKYPQTVSYSQMREILNKKDDVYLILLGTGWGMPPELVESCDYILEPILGPGDYNHLSVRNAAAIILDRLFSINRC</sequence>
<dbReference type="AlphaFoldDB" id="C1DWG9"/>
<gene>
    <name evidence="2" type="ordered locus">SULAZ_1489</name>
</gene>
<keyword evidence="3" id="KW-1185">Reference proteome</keyword>
<dbReference type="Proteomes" id="UP000001369">
    <property type="component" value="Chromosome"/>
</dbReference>
<dbReference type="EMBL" id="CP001229">
    <property type="protein sequence ID" value="ACN98200.1"/>
    <property type="molecule type" value="Genomic_DNA"/>
</dbReference>
<dbReference type="KEGG" id="saf:SULAZ_1489"/>
<dbReference type="STRING" id="204536.SULAZ_1489"/>
<feature type="domain" description="tRNA (guanine-N(1)-)-methyltransferase C-terminal" evidence="1">
    <location>
        <begin position="6"/>
        <end position="185"/>
    </location>
</feature>
<dbReference type="Gene3D" id="3.40.1280.10">
    <property type="match status" value="1"/>
</dbReference>
<dbReference type="SUPFAM" id="SSF75217">
    <property type="entry name" value="alpha/beta knot"/>
    <property type="match status" value="1"/>
</dbReference>
<dbReference type="GO" id="GO:0008168">
    <property type="term" value="F:methyltransferase activity"/>
    <property type="evidence" value="ECO:0007669"/>
    <property type="project" value="UniProtKB-KW"/>
</dbReference>
<organism evidence="2 3">
    <name type="scientific">Sulfurihydrogenibium azorense (strain DSM 15241 / OCM 825 / Az-Fu1)</name>
    <dbReference type="NCBI Taxonomy" id="204536"/>
    <lineage>
        <taxon>Bacteria</taxon>
        <taxon>Pseudomonadati</taxon>
        <taxon>Aquificota</taxon>
        <taxon>Aquificia</taxon>
        <taxon>Aquificales</taxon>
        <taxon>Hydrogenothermaceae</taxon>
        <taxon>Sulfurihydrogenibium</taxon>
    </lineage>
</organism>
<dbReference type="eggNOG" id="COG4752">
    <property type="taxonomic scope" value="Bacteria"/>
</dbReference>
<evidence type="ECO:0000313" key="3">
    <source>
        <dbReference type="Proteomes" id="UP000001369"/>
    </source>
</evidence>
<dbReference type="HOGENOM" id="CLU_1414575_0_0_0"/>
<evidence type="ECO:0000259" key="1">
    <source>
        <dbReference type="Pfam" id="PF09936"/>
    </source>
</evidence>
<dbReference type="OrthoDB" id="9794931at2"/>
<dbReference type="RefSeq" id="WP_012673525.1">
    <property type="nucleotide sequence ID" value="NC_012438.1"/>
</dbReference>
<name>C1DWG9_SULAA</name>
<proteinExistence type="predicted"/>
<keyword evidence="2" id="KW-0808">Transferase</keyword>
<evidence type="ECO:0000313" key="2">
    <source>
        <dbReference type="EMBL" id="ACN98200.1"/>
    </source>
</evidence>
<reference evidence="2 3" key="1">
    <citation type="journal article" date="2009" name="J. Bacteriol.">
        <title>Complete and draft genome sequences of six members of the Aquificales.</title>
        <authorList>
            <person name="Reysenbach A.L."/>
            <person name="Hamamura N."/>
            <person name="Podar M."/>
            <person name="Griffiths E."/>
            <person name="Ferreira S."/>
            <person name="Hochstein R."/>
            <person name="Heidelberg J."/>
            <person name="Johnson J."/>
            <person name="Mead D."/>
            <person name="Pohorille A."/>
            <person name="Sarmiento M."/>
            <person name="Schweighofer K."/>
            <person name="Seshadri R."/>
            <person name="Voytek M.A."/>
        </authorList>
    </citation>
    <scope>NUCLEOTIDE SEQUENCE [LARGE SCALE GENOMIC DNA]</scope>
    <source>
        <strain evidence="3">Az-Fu1 / DSM 15241 / OCM 825</strain>
    </source>
</reference>
<dbReference type="CDD" id="cd18085">
    <property type="entry name" value="TM1570-like"/>
    <property type="match status" value="1"/>
</dbReference>
<protein>
    <submittedName>
        <fullName evidence="2">tRNA (Guanine-N(1)-)-methyltransferase (M1G-methyltransferase) (TRNA [GM37] methyltransferase)</fullName>
    </submittedName>
</protein>
<dbReference type="Pfam" id="PF09936">
    <property type="entry name" value="Methyltrn_RNA_4"/>
    <property type="match status" value="1"/>
</dbReference>
<dbReference type="InterPro" id="IPR019230">
    <property type="entry name" value="RNA_MeTrfase_C_dom"/>
</dbReference>